<feature type="region of interest" description="Disordered" evidence="1">
    <location>
        <begin position="126"/>
        <end position="225"/>
    </location>
</feature>
<evidence type="ECO:0000313" key="4">
    <source>
        <dbReference type="EMBL" id="KAK6479849.1"/>
    </source>
</evidence>
<feature type="domain" description="Matrix-remodeling-associated protein 7 helical" evidence="3">
    <location>
        <begin position="229"/>
        <end position="290"/>
    </location>
</feature>
<reference evidence="4 5" key="1">
    <citation type="submission" date="2021-05" db="EMBL/GenBank/DDBJ databases">
        <authorList>
            <person name="Zahm M."/>
            <person name="Klopp C."/>
            <person name="Cabau C."/>
            <person name="Kuhl H."/>
            <person name="Suciu R."/>
            <person name="Ciorpac M."/>
            <person name="Holostenco D."/>
            <person name="Gessner J."/>
            <person name="Wuertz S."/>
            <person name="Hohne C."/>
            <person name="Stock M."/>
            <person name="Gislard M."/>
            <person name="Lluch J."/>
            <person name="Milhes M."/>
            <person name="Lampietro C."/>
            <person name="Lopez Roques C."/>
            <person name="Donnadieu C."/>
            <person name="Du K."/>
            <person name="Schartl M."/>
            <person name="Guiguen Y."/>
        </authorList>
    </citation>
    <scope>NUCLEOTIDE SEQUENCE [LARGE SCALE GENOMIC DNA]</scope>
    <source>
        <strain evidence="4">Hh-F2</strain>
        <tissue evidence="4">Blood</tissue>
    </source>
</reference>
<feature type="compositionally biased region" description="Basic and acidic residues" evidence="1">
    <location>
        <begin position="88"/>
        <end position="99"/>
    </location>
</feature>
<evidence type="ECO:0000313" key="5">
    <source>
        <dbReference type="Proteomes" id="UP001369086"/>
    </source>
</evidence>
<feature type="compositionally biased region" description="Acidic residues" evidence="1">
    <location>
        <begin position="211"/>
        <end position="221"/>
    </location>
</feature>
<keyword evidence="5" id="KW-1185">Reference proteome</keyword>
<keyword evidence="2" id="KW-0472">Membrane</keyword>
<dbReference type="PANTHER" id="PTHR21845:SF2">
    <property type="entry name" value="MATRIX-REMODELING-ASSOCIATED PROTEIN 7"/>
    <property type="match status" value="1"/>
</dbReference>
<accession>A0ABR0Z5A7</accession>
<dbReference type="InterPro" id="IPR057534">
    <property type="entry name" value="MXRA7_helical"/>
</dbReference>
<keyword evidence="2" id="KW-1133">Transmembrane helix</keyword>
<dbReference type="EMBL" id="JAHFZB010000017">
    <property type="protein sequence ID" value="KAK6479849.1"/>
    <property type="molecule type" value="Genomic_DNA"/>
</dbReference>
<protein>
    <submittedName>
        <fullName evidence="4">Nucleolin-like isoform X1</fullName>
    </submittedName>
</protein>
<sequence>MQEKAASVNLLNKQKNLVENKIKTNIIMDVATEMSYAVPAMIFSVLAIILAAVFLKMKLAIPSDQDATKSNDATDCAKISEKLDGDLKTVDGDKTKTSEDGEPVEANKVTEIKGEDVNVKEKFNEADAAATESRDSGDAKGKDGGDAGGDTLVVEEIGVEEGGNLKTNVDKVGESEEQSHPHQENNATVNAGERESEAETVGSVQASPELVDGDDHDDDEEKEYKVNLKYSPGKMRASQYETMMSRKELEEEQRVQREQLTAIFRLLEENKGTFGEMSDVDVEEQLKLYAI</sequence>
<name>A0ABR0Z5A7_HUSHU</name>
<feature type="transmembrane region" description="Helical" evidence="2">
    <location>
        <begin position="36"/>
        <end position="55"/>
    </location>
</feature>
<gene>
    <name evidence="4" type="ORF">HHUSO_G18975</name>
</gene>
<dbReference type="Proteomes" id="UP001369086">
    <property type="component" value="Unassembled WGS sequence"/>
</dbReference>
<evidence type="ECO:0000259" key="3">
    <source>
        <dbReference type="Pfam" id="PF25473"/>
    </source>
</evidence>
<evidence type="ECO:0000256" key="2">
    <source>
        <dbReference type="SAM" id="Phobius"/>
    </source>
</evidence>
<feature type="compositionally biased region" description="Basic and acidic residues" evidence="1">
    <location>
        <begin position="168"/>
        <end position="183"/>
    </location>
</feature>
<dbReference type="InterPro" id="IPR026622">
    <property type="entry name" value="Mxra7"/>
</dbReference>
<dbReference type="PANTHER" id="PTHR21845">
    <property type="entry name" value="TRANSMEMBRANE ANCHOR PROTEIN 1"/>
    <property type="match status" value="1"/>
</dbReference>
<organism evidence="4 5">
    <name type="scientific">Huso huso</name>
    <name type="common">Beluga</name>
    <name type="synonym">Acipenser huso</name>
    <dbReference type="NCBI Taxonomy" id="61971"/>
    <lineage>
        <taxon>Eukaryota</taxon>
        <taxon>Metazoa</taxon>
        <taxon>Chordata</taxon>
        <taxon>Craniata</taxon>
        <taxon>Vertebrata</taxon>
        <taxon>Euteleostomi</taxon>
        <taxon>Actinopterygii</taxon>
        <taxon>Chondrostei</taxon>
        <taxon>Acipenseriformes</taxon>
        <taxon>Acipenseridae</taxon>
        <taxon>Huso</taxon>
    </lineage>
</organism>
<keyword evidence="2" id="KW-0812">Transmembrane</keyword>
<proteinExistence type="predicted"/>
<evidence type="ECO:0000256" key="1">
    <source>
        <dbReference type="SAM" id="MobiDB-lite"/>
    </source>
</evidence>
<comment type="caution">
    <text evidence="4">The sequence shown here is derived from an EMBL/GenBank/DDBJ whole genome shotgun (WGS) entry which is preliminary data.</text>
</comment>
<dbReference type="Pfam" id="PF25473">
    <property type="entry name" value="MXRA7_helical"/>
    <property type="match status" value="1"/>
</dbReference>
<feature type="compositionally biased region" description="Basic and acidic residues" evidence="1">
    <location>
        <begin position="132"/>
        <end position="145"/>
    </location>
</feature>
<feature type="region of interest" description="Disordered" evidence="1">
    <location>
        <begin position="88"/>
        <end position="107"/>
    </location>
</feature>